<dbReference type="Gene3D" id="1.10.510.10">
    <property type="entry name" value="Transferase(Phosphotransferase) domain 1"/>
    <property type="match status" value="1"/>
</dbReference>
<protein>
    <recommendedName>
        <fullName evidence="8">Protein kinase domain-containing protein</fullName>
    </recommendedName>
</protein>
<dbReference type="OrthoDB" id="9801841at2"/>
<keyword evidence="7" id="KW-0812">Transmembrane</keyword>
<dbReference type="KEGG" id="lrz:BJI69_17945"/>
<evidence type="ECO:0000313" key="9">
    <source>
        <dbReference type="EMBL" id="APG05599.1"/>
    </source>
</evidence>
<keyword evidence="2 5" id="KW-0547">Nucleotide-binding</keyword>
<feature type="compositionally biased region" description="Basic and acidic residues" evidence="6">
    <location>
        <begin position="1"/>
        <end position="10"/>
    </location>
</feature>
<dbReference type="InterPro" id="IPR000719">
    <property type="entry name" value="Prot_kinase_dom"/>
</dbReference>
<dbReference type="InterPro" id="IPR017441">
    <property type="entry name" value="Protein_kinase_ATP_BS"/>
</dbReference>
<sequence length="924" mass="99993">MKQPSDEETRVLPVKTGASEADANHGDADNDGDATVFKPLHVRAGEGTATGSSSQGTGDTWRHMADMAQGERIGIGSLLKGRFFMERELGRGGMGVVYLARDERKVEARDRDPYVAVKVLNDEFRKHPDALIALQRESRRAQHLGNDHIVRVYDFDKDGTNVFMTMEYVEGQDLRTLIRTKARDGMPFHEAWPLIADMGEALVRAHGAGIVHSDFKPGNVMVTPTGMAKVFDFGIARAGKIGAEHKDDRTVFDAGTLGAMTPAYASLEMLQGKAPTPSDDIYAFACVVFELLTGRHPFDKQNAEEAMSAGRRPPAVPGLDKRQYKALVDAIAFTAEKRSSDIGAVMSGLRRRRWRERATPWLLASAGLVVIAAAGTWFGSLEVGRRHMADTLRRFAPAQVDGFRSEDDVRVALAALDNDERRHVVVDGADAIDGFLVRLLASRWDPSQGRYDYAGAQNVFALRAQLKTFAPKLDRRHEEVARERDEALNRLDTRLSQAILANRLTGTGTDDVPAILTTIRTIDPSSRLLANPELKLKLADAAATAAAPDHTPAELHEAERAARLESLRQASAAGDFDKAIDSYKQLRGIDGGTPTPTDEPANLLAKATLDAARAACSAGHWKDAAEKVVAGLAATGDRPDLTAANTRYQLALAVMTAAKGPVPSVADQEALRKQVDAVKLADPEGLKDMEAAMKASKALPEGSLANVVNRLRETPAVATHVDPCARRGLAGSARECFDTFSAGAHGPALVVIPHGRKPFAMTRTEITVADLDQYCRATRTCAITRGQIPTQPARSIPVAFARRYAAWLSQVSTYTYRLPTDEEWLLAAHAGSDWDSSSASCGTATTGLGRFVRGDEWSSKAVTNPWGLVDMVGGIWEWTTKGTDLAVRGGSYRSGPDACSVTSTRESDGSAERDVGFRLVRDIP</sequence>
<dbReference type="GO" id="GO:0005524">
    <property type="term" value="F:ATP binding"/>
    <property type="evidence" value="ECO:0007669"/>
    <property type="project" value="UniProtKB-UniRule"/>
</dbReference>
<dbReference type="InterPro" id="IPR042095">
    <property type="entry name" value="SUMF_sf"/>
</dbReference>
<accession>A0A1L3EX15</accession>
<keyword evidence="10" id="KW-1185">Reference proteome</keyword>
<feature type="transmembrane region" description="Helical" evidence="7">
    <location>
        <begin position="360"/>
        <end position="379"/>
    </location>
</feature>
<dbReference type="PROSITE" id="PS00108">
    <property type="entry name" value="PROTEIN_KINASE_ST"/>
    <property type="match status" value="1"/>
</dbReference>
<evidence type="ECO:0000313" key="10">
    <source>
        <dbReference type="Proteomes" id="UP000182987"/>
    </source>
</evidence>
<evidence type="ECO:0000256" key="2">
    <source>
        <dbReference type="ARBA" id="ARBA00022741"/>
    </source>
</evidence>
<dbReference type="PROSITE" id="PS00107">
    <property type="entry name" value="PROTEIN_KINASE_ATP"/>
    <property type="match status" value="1"/>
</dbReference>
<dbReference type="GO" id="GO:0004674">
    <property type="term" value="F:protein serine/threonine kinase activity"/>
    <property type="evidence" value="ECO:0007669"/>
    <property type="project" value="TreeGrafter"/>
</dbReference>
<dbReference type="RefSeq" id="WP_046967708.1">
    <property type="nucleotide sequence ID" value="NZ_CP017480.1"/>
</dbReference>
<dbReference type="InterPro" id="IPR008271">
    <property type="entry name" value="Ser/Thr_kinase_AS"/>
</dbReference>
<dbReference type="PROSITE" id="PS50011">
    <property type="entry name" value="PROTEIN_KINASE_DOM"/>
    <property type="match status" value="1"/>
</dbReference>
<dbReference type="Pfam" id="PF00069">
    <property type="entry name" value="Pkinase"/>
    <property type="match status" value="1"/>
</dbReference>
<dbReference type="EMBL" id="CP017480">
    <property type="protein sequence ID" value="APG05599.1"/>
    <property type="molecule type" value="Genomic_DNA"/>
</dbReference>
<dbReference type="InterPro" id="IPR016187">
    <property type="entry name" value="CTDL_fold"/>
</dbReference>
<keyword evidence="1" id="KW-0808">Transferase</keyword>
<dbReference type="AlphaFoldDB" id="A0A1L3EX15"/>
<evidence type="ECO:0000256" key="4">
    <source>
        <dbReference type="ARBA" id="ARBA00022840"/>
    </source>
</evidence>
<keyword evidence="7" id="KW-1133">Transmembrane helix</keyword>
<reference evidence="10" key="1">
    <citation type="submission" date="2016-09" db="EMBL/GenBank/DDBJ databases">
        <authorList>
            <person name="Lysoe E."/>
        </authorList>
    </citation>
    <scope>NUCLEOTIDE SEQUENCE [LARGE SCALE GENOMIC DNA]</scope>
    <source>
        <strain evidence="10">LJ96T</strain>
    </source>
</reference>
<keyword evidence="3" id="KW-0418">Kinase</keyword>
<dbReference type="Proteomes" id="UP000182987">
    <property type="component" value="Chromosome"/>
</dbReference>
<feature type="binding site" evidence="5">
    <location>
        <position position="118"/>
    </location>
    <ligand>
        <name>ATP</name>
        <dbReference type="ChEBI" id="CHEBI:30616"/>
    </ligand>
</feature>
<evidence type="ECO:0000256" key="1">
    <source>
        <dbReference type="ARBA" id="ARBA00022679"/>
    </source>
</evidence>
<feature type="domain" description="Protein kinase" evidence="8">
    <location>
        <begin position="83"/>
        <end position="362"/>
    </location>
</feature>
<organism evidence="9 10">
    <name type="scientific">Luteibacter rhizovicinus DSM 16549</name>
    <dbReference type="NCBI Taxonomy" id="1440763"/>
    <lineage>
        <taxon>Bacteria</taxon>
        <taxon>Pseudomonadati</taxon>
        <taxon>Pseudomonadota</taxon>
        <taxon>Gammaproteobacteria</taxon>
        <taxon>Lysobacterales</taxon>
        <taxon>Rhodanobacteraceae</taxon>
        <taxon>Luteibacter</taxon>
    </lineage>
</organism>
<dbReference type="PANTHER" id="PTHR43289:SF6">
    <property type="entry name" value="SERINE_THREONINE-PROTEIN KINASE NEKL-3"/>
    <property type="match status" value="1"/>
</dbReference>
<evidence type="ECO:0000256" key="3">
    <source>
        <dbReference type="ARBA" id="ARBA00022777"/>
    </source>
</evidence>
<gene>
    <name evidence="9" type="ORF">BJI69_17945</name>
</gene>
<dbReference type="SUPFAM" id="SSF56436">
    <property type="entry name" value="C-type lectin-like"/>
    <property type="match status" value="1"/>
</dbReference>
<feature type="region of interest" description="Disordered" evidence="6">
    <location>
        <begin position="1"/>
        <end position="35"/>
    </location>
</feature>
<name>A0A1L3EX15_9GAMM</name>
<dbReference type="Gene3D" id="3.90.1580.10">
    <property type="entry name" value="paralog of FGE (formylglycine-generating enzyme)"/>
    <property type="match status" value="1"/>
</dbReference>
<keyword evidence="7" id="KW-0472">Membrane</keyword>
<dbReference type="PANTHER" id="PTHR43289">
    <property type="entry name" value="MITOGEN-ACTIVATED PROTEIN KINASE KINASE KINASE 20-RELATED"/>
    <property type="match status" value="1"/>
</dbReference>
<dbReference type="CDD" id="cd14014">
    <property type="entry name" value="STKc_PknB_like"/>
    <property type="match status" value="1"/>
</dbReference>
<dbReference type="STRING" id="1440763.BJI69_17945"/>
<dbReference type="SUPFAM" id="SSF56112">
    <property type="entry name" value="Protein kinase-like (PK-like)"/>
    <property type="match status" value="1"/>
</dbReference>
<evidence type="ECO:0000256" key="6">
    <source>
        <dbReference type="SAM" id="MobiDB-lite"/>
    </source>
</evidence>
<dbReference type="InterPro" id="IPR011009">
    <property type="entry name" value="Kinase-like_dom_sf"/>
</dbReference>
<keyword evidence="4 5" id="KW-0067">ATP-binding</keyword>
<evidence type="ECO:0000259" key="8">
    <source>
        <dbReference type="PROSITE" id="PS50011"/>
    </source>
</evidence>
<evidence type="ECO:0000256" key="7">
    <source>
        <dbReference type="SAM" id="Phobius"/>
    </source>
</evidence>
<dbReference type="InterPro" id="IPR005532">
    <property type="entry name" value="SUMF_dom"/>
</dbReference>
<evidence type="ECO:0000256" key="5">
    <source>
        <dbReference type="PROSITE-ProRule" id="PRU10141"/>
    </source>
</evidence>
<dbReference type="Gene3D" id="3.30.200.20">
    <property type="entry name" value="Phosphorylase Kinase, domain 1"/>
    <property type="match status" value="1"/>
</dbReference>
<dbReference type="Pfam" id="PF03781">
    <property type="entry name" value="FGE-sulfatase"/>
    <property type="match status" value="1"/>
</dbReference>
<proteinExistence type="predicted"/>